<gene>
    <name evidence="1" type="ORF">L1987_40586</name>
</gene>
<dbReference type="EMBL" id="CM042030">
    <property type="protein sequence ID" value="KAI3786696.1"/>
    <property type="molecule type" value="Genomic_DNA"/>
</dbReference>
<proteinExistence type="predicted"/>
<dbReference type="Proteomes" id="UP001056120">
    <property type="component" value="Linkage Group LG13"/>
</dbReference>
<accession>A0ACB9GU10</accession>
<name>A0ACB9GU10_9ASTR</name>
<reference evidence="2" key="1">
    <citation type="journal article" date="2022" name="Mol. Ecol. Resour.">
        <title>The genomes of chicory, endive, great burdock and yacon provide insights into Asteraceae palaeo-polyploidization history and plant inulin production.</title>
        <authorList>
            <person name="Fan W."/>
            <person name="Wang S."/>
            <person name="Wang H."/>
            <person name="Wang A."/>
            <person name="Jiang F."/>
            <person name="Liu H."/>
            <person name="Zhao H."/>
            <person name="Xu D."/>
            <person name="Zhang Y."/>
        </authorList>
    </citation>
    <scope>NUCLEOTIDE SEQUENCE [LARGE SCALE GENOMIC DNA]</scope>
    <source>
        <strain evidence="2">cv. Yunnan</strain>
    </source>
</reference>
<keyword evidence="2" id="KW-1185">Reference proteome</keyword>
<reference evidence="1 2" key="2">
    <citation type="journal article" date="2022" name="Mol. Ecol. Resour.">
        <title>The genomes of chicory, endive, great burdock and yacon provide insights into Asteraceae paleo-polyploidization history and plant inulin production.</title>
        <authorList>
            <person name="Fan W."/>
            <person name="Wang S."/>
            <person name="Wang H."/>
            <person name="Wang A."/>
            <person name="Jiang F."/>
            <person name="Liu H."/>
            <person name="Zhao H."/>
            <person name="Xu D."/>
            <person name="Zhang Y."/>
        </authorList>
    </citation>
    <scope>NUCLEOTIDE SEQUENCE [LARGE SCALE GENOMIC DNA]</scope>
    <source>
        <strain evidence="2">cv. Yunnan</strain>
        <tissue evidence="1">Leaves</tissue>
    </source>
</reference>
<organism evidence="1 2">
    <name type="scientific">Smallanthus sonchifolius</name>
    <dbReference type="NCBI Taxonomy" id="185202"/>
    <lineage>
        <taxon>Eukaryota</taxon>
        <taxon>Viridiplantae</taxon>
        <taxon>Streptophyta</taxon>
        <taxon>Embryophyta</taxon>
        <taxon>Tracheophyta</taxon>
        <taxon>Spermatophyta</taxon>
        <taxon>Magnoliopsida</taxon>
        <taxon>eudicotyledons</taxon>
        <taxon>Gunneridae</taxon>
        <taxon>Pentapetalae</taxon>
        <taxon>asterids</taxon>
        <taxon>campanulids</taxon>
        <taxon>Asterales</taxon>
        <taxon>Asteraceae</taxon>
        <taxon>Asteroideae</taxon>
        <taxon>Heliantheae alliance</taxon>
        <taxon>Millerieae</taxon>
        <taxon>Smallanthus</taxon>
    </lineage>
</organism>
<sequence>MESKTLPPVVDYSSNVDTSSAFRSVKEAVEIFGERFLNGEILLPKQETPSWKSTHSSRTSWRSFSPPREIEEPPSLLVNSLKKLESELEETKKELKELKEKESETKAALASLNSELQKKATQGLPLVVSGDRKVVKKKPMIPFLGGLFSKRKGKPDANSIVSPLYASSQMHWI</sequence>
<comment type="caution">
    <text evidence="1">The sequence shown here is derived from an EMBL/GenBank/DDBJ whole genome shotgun (WGS) entry which is preliminary data.</text>
</comment>
<evidence type="ECO:0000313" key="2">
    <source>
        <dbReference type="Proteomes" id="UP001056120"/>
    </source>
</evidence>
<protein>
    <submittedName>
        <fullName evidence="1">Uncharacterized protein</fullName>
    </submittedName>
</protein>
<evidence type="ECO:0000313" key="1">
    <source>
        <dbReference type="EMBL" id="KAI3786696.1"/>
    </source>
</evidence>